<dbReference type="SMART" id="SM00044">
    <property type="entry name" value="CYCc"/>
    <property type="match status" value="1"/>
</dbReference>
<dbReference type="Gene3D" id="3.30.70.1230">
    <property type="entry name" value="Nucleotide cyclase"/>
    <property type="match status" value="1"/>
</dbReference>
<dbReference type="CDD" id="cd00143">
    <property type="entry name" value="PP2Cc"/>
    <property type="match status" value="1"/>
</dbReference>
<evidence type="ECO:0000259" key="16">
    <source>
        <dbReference type="PROSITE" id="PS51746"/>
    </source>
</evidence>
<comment type="catalytic activity">
    <reaction evidence="1">
        <text>ATP = 3',5'-cyclic AMP + diphosphate</text>
        <dbReference type="Rhea" id="RHEA:15389"/>
        <dbReference type="ChEBI" id="CHEBI:30616"/>
        <dbReference type="ChEBI" id="CHEBI:33019"/>
        <dbReference type="ChEBI" id="CHEBI:58165"/>
        <dbReference type="EC" id="4.6.1.1"/>
    </reaction>
</comment>
<evidence type="ECO:0000259" key="15">
    <source>
        <dbReference type="PROSITE" id="PS50200"/>
    </source>
</evidence>
<keyword evidence="5" id="KW-0433">Leucine-rich repeat</keyword>
<dbReference type="GO" id="GO:0004016">
    <property type="term" value="F:adenylate cyclase activity"/>
    <property type="evidence" value="ECO:0007669"/>
    <property type="project" value="UniProtKB-EC"/>
</dbReference>
<evidence type="ECO:0000256" key="3">
    <source>
        <dbReference type="ARBA" id="ARBA00012201"/>
    </source>
</evidence>
<dbReference type="InterPro" id="IPR029787">
    <property type="entry name" value="Nucleotide_cyclase"/>
</dbReference>
<evidence type="ECO:0000256" key="9">
    <source>
        <dbReference type="ARBA" id="ARBA00022998"/>
    </source>
</evidence>
<evidence type="ECO:0000256" key="4">
    <source>
        <dbReference type="ARBA" id="ARBA00021420"/>
    </source>
</evidence>
<dbReference type="InterPro" id="IPR048580">
    <property type="entry name" value="CYAA_C"/>
</dbReference>
<dbReference type="SUPFAM" id="SSF52058">
    <property type="entry name" value="L domain-like"/>
    <property type="match status" value="2"/>
</dbReference>
<dbReference type="GO" id="GO:0000287">
    <property type="term" value="F:magnesium ion binding"/>
    <property type="evidence" value="ECO:0007669"/>
    <property type="project" value="InterPro"/>
</dbReference>
<dbReference type="FunFam" id="3.80.10.10:FF:000220">
    <property type="entry name" value="Adenylate cyclase AcyA"/>
    <property type="match status" value="1"/>
</dbReference>
<dbReference type="Gene3D" id="3.80.10.10">
    <property type="entry name" value="Ribonuclease Inhibitor"/>
    <property type="match status" value="3"/>
</dbReference>
<evidence type="ECO:0000256" key="1">
    <source>
        <dbReference type="ARBA" id="ARBA00001593"/>
    </source>
</evidence>
<dbReference type="CDD" id="cd17214">
    <property type="entry name" value="RA_CYR1_like"/>
    <property type="match status" value="1"/>
</dbReference>
<feature type="region of interest" description="Disordered" evidence="13">
    <location>
        <begin position="1"/>
        <end position="128"/>
    </location>
</feature>
<feature type="compositionally biased region" description="Basic residues" evidence="13">
    <location>
        <begin position="22"/>
        <end position="34"/>
    </location>
</feature>
<dbReference type="GO" id="GO:0035556">
    <property type="term" value="P:intracellular signal transduction"/>
    <property type="evidence" value="ECO:0007669"/>
    <property type="project" value="InterPro"/>
</dbReference>
<evidence type="ECO:0000256" key="8">
    <source>
        <dbReference type="ARBA" id="ARBA00022842"/>
    </source>
</evidence>
<evidence type="ECO:0000256" key="12">
    <source>
        <dbReference type="ARBA" id="ARBA00032637"/>
    </source>
</evidence>
<feature type="domain" description="Ras-associating" evidence="15">
    <location>
        <begin position="259"/>
        <end position="338"/>
    </location>
</feature>
<dbReference type="PROSITE" id="PS50125">
    <property type="entry name" value="GUANYLATE_CYCLASE_2"/>
    <property type="match status" value="1"/>
</dbReference>
<dbReference type="SMART" id="SM00332">
    <property type="entry name" value="PP2Cc"/>
    <property type="match status" value="1"/>
</dbReference>
<feature type="compositionally biased region" description="Basic and acidic residues" evidence="13">
    <location>
        <begin position="783"/>
        <end position="794"/>
    </location>
</feature>
<dbReference type="InterPro" id="IPR055071">
    <property type="entry name" value="RA_PHLPP-like"/>
</dbReference>
<dbReference type="SMART" id="SM00364">
    <property type="entry name" value="LRR_BAC"/>
    <property type="match status" value="9"/>
</dbReference>
<dbReference type="PANTHER" id="PTHR48051:SF1">
    <property type="entry name" value="RAS SUPPRESSOR PROTEIN 1"/>
    <property type="match status" value="1"/>
</dbReference>
<evidence type="ECO:0000313" key="17">
    <source>
        <dbReference type="EMBL" id="KAJ8098709.1"/>
    </source>
</evidence>
<dbReference type="InterPro" id="IPR032675">
    <property type="entry name" value="LRR_dom_sf"/>
</dbReference>
<dbReference type="Pfam" id="PF00560">
    <property type="entry name" value="LRR_1"/>
    <property type="match status" value="1"/>
</dbReference>
<feature type="domain" description="Guanylate cyclase" evidence="14">
    <location>
        <begin position="1375"/>
        <end position="1512"/>
    </location>
</feature>
<dbReference type="PROSITE" id="PS50200">
    <property type="entry name" value="RA"/>
    <property type="match status" value="1"/>
</dbReference>
<dbReference type="InterPro" id="IPR000159">
    <property type="entry name" value="RA_dom"/>
</dbReference>
<feature type="compositionally biased region" description="Basic residues" evidence="13">
    <location>
        <begin position="69"/>
        <end position="83"/>
    </location>
</feature>
<dbReference type="GO" id="GO:0006171">
    <property type="term" value="P:cAMP biosynthetic process"/>
    <property type="evidence" value="ECO:0007669"/>
    <property type="project" value="UniProtKB-KW"/>
</dbReference>
<evidence type="ECO:0000256" key="10">
    <source>
        <dbReference type="ARBA" id="ARBA00023239"/>
    </source>
</evidence>
<evidence type="ECO:0000256" key="6">
    <source>
        <dbReference type="ARBA" id="ARBA00022723"/>
    </source>
</evidence>
<sequence>MDLDSPSSIQRPPSSLSSLSRDKKKRGFLGKLIKRKDSFDDSDRSGRLSPASASLTDFGDGSDSPSKILRYKQKHGKHDKPHVKGFSTPTNWGPKDGIFHAKHNDTAEASAGRKQSTASSISPTSTEPNQHIFHLDTHLEDMAGILKPEFLQQHHDRKSSKRHLGKNRRLMAHRGGSNSPNGMKGQNAIQGPTAGPFPSPYALGPSSLSDRKASQGGPMSTAWTAPESWGVMRPDDELHTPVKQPQPKKAPVPRSKSASTYYVRVFRTDGTFATVVCPLDTTVNDLLQILGRKFFLPSVTHYQIGFRRLGLIRILQVNEHPIMLQKRILELCGYTDEDPIWEMGREDMGYLYRFLFIPSVSAVPIDGQEEEYLAGKKYAQVNLQRRNLQTIPASLYHHASEIVSLNLSENQSLDVPMQFIRSCVDLREIKFATNFRVQLPTSIMQAPKLNYLDISSNRLEDLDNAQFEKHEALVSLKAQNNCLSSLPDSFAHLRNLRQLNLAFNYLTEFPLSVCNLVTLLELDVSFNEIRELPPEFGQLCALETFVITNNLLTGSLPETFQNLTSLKSLDIRYNDLTNVEVVMTLPRLEVFLSSHNSVSRLEQYSKRMRVLHLNQNPVTRFNFVLPMITLTTLNLANAKMSAFPEGFFEKITNLEKLTLDNNHFGVIPSQIGRLKRLTRFSCVGNSLSSLPPEIGTLTELRQIDVHSNTLSSLPSEIWQLNNLEMLNASSNNLDTFPLPLYLGSISSEPSALRPIPSSEEVGRYGSDLSSRRSSNMSNSSGHSPRDMSGRRESEFSAASSDPGLANLPSRKLSVFTAGTESVASRKDSAASSSRLANTMAQSIRYLYLADNQLNDDCLKEISFLTELVVLNLSYNYLSEIPVGTLGRLVRLRELYLSGNNLTNLPADDLVRITNLKIFHINANKLLTLPAELAEINQLLVLDVGSNSLKYNISNWPYDWNWNFNMELKYLNLSGNKRLEVKQSSQFRGEIDLSDFSSLSKLRVLGLMDVTLSNTSSSIPDQTEDRRVRTSGSEVHSMPYGMADTLGNYDHLSTIDMAVERFRGNEDEVIFGLFDGRPVADGGSKMAKFTQDNFADFFGMELRKLREGESVATALRRTFLSLNKELGTRTMSDADDKYRLDFGHRGSSVVVVGPEDANTGACATVVYIAGNRLYVANIGDVRAVLSRTDREFRLLTKSHEPAFSPEIDRIREAGGWVSQTGKLNDILEVSRSFGYFNLIPCVQAAPSIVECQLSDTDDLLIMATKELWEYIDYQTAVDMAATERSDTMRAAQKLRDFAIAYGCSDKIVVMIVAVGDSGKKISRSRVTGGVSLGSISNVEEEELFPVLKRRRARNFPEDVAPARLGGEVSPPVGELAMVFTDIKNSTLLWETYPIAMRSAIKIHNSIMRRQLRIVGGYEVKTEGDAFMVCFPTAAAAMVWCFSVQSQLLVAEWPSEITSSVDGAEVVDDENNIIYRGLSVRMGIHWGSPVCERDPITRRMDYFGPMVNRASRISAVADGGQVTVSQDFVTEVYRLDNAYKKAPGDLNALYEVVGDEYLAKAVDRDLKLLHGYGWDLTEVGVLKLKGLESPEFISLMYPKNLAARMKITAPDLKVTSPSPQDVSPTSEMIWKLRSISLRLERICSYLNGSPILEQDQEAYMEEIVGTNISDQGILPFMDHVVTRIENSISTLFIRSLNGNGLLTRDVGHGISDILAELSLLQADAFSKERFPN</sequence>
<feature type="region of interest" description="Disordered" evidence="13">
    <location>
        <begin position="749"/>
        <end position="804"/>
    </location>
</feature>
<evidence type="ECO:0000256" key="5">
    <source>
        <dbReference type="ARBA" id="ARBA00022614"/>
    </source>
</evidence>
<feature type="compositionally biased region" description="Basic and acidic residues" evidence="13">
    <location>
        <begin position="35"/>
        <end position="46"/>
    </location>
</feature>
<feature type="compositionally biased region" description="Low complexity" evidence="13">
    <location>
        <begin position="763"/>
        <end position="782"/>
    </location>
</feature>
<dbReference type="InterPro" id="IPR036457">
    <property type="entry name" value="PPM-type-like_dom_sf"/>
</dbReference>
<feature type="compositionally biased region" description="Polar residues" evidence="13">
    <location>
        <begin position="113"/>
        <end position="128"/>
    </location>
</feature>
<dbReference type="EMBL" id="JARPMG010000008">
    <property type="protein sequence ID" value="KAJ8098709.1"/>
    <property type="molecule type" value="Genomic_DNA"/>
</dbReference>
<feature type="domain" description="PPM-type phosphatase" evidence="16">
    <location>
        <begin position="1038"/>
        <end position="1313"/>
    </location>
</feature>
<comment type="similarity">
    <text evidence="2">Belongs to the adenylyl cyclase class-3 family.</text>
</comment>
<dbReference type="Pfam" id="PF00481">
    <property type="entry name" value="PP2C"/>
    <property type="match status" value="1"/>
</dbReference>
<keyword evidence="9" id="KW-0115">cAMP biosynthesis</keyword>
<feature type="compositionally biased region" description="Low complexity" evidence="13">
    <location>
        <begin position="1"/>
        <end position="19"/>
    </location>
</feature>
<accession>A0AAD7VRJ1</accession>
<dbReference type="InterPro" id="IPR001932">
    <property type="entry name" value="PPM-type_phosphatase-like_dom"/>
</dbReference>
<dbReference type="GO" id="GO:0005737">
    <property type="term" value="C:cytoplasm"/>
    <property type="evidence" value="ECO:0007669"/>
    <property type="project" value="TreeGrafter"/>
</dbReference>
<keyword evidence="18" id="KW-1185">Reference proteome</keyword>
<dbReference type="Gene3D" id="3.60.40.10">
    <property type="entry name" value="PPM-type phosphatase domain"/>
    <property type="match status" value="1"/>
</dbReference>
<dbReference type="Pfam" id="PF23010">
    <property type="entry name" value="RA_3"/>
    <property type="match status" value="1"/>
</dbReference>
<evidence type="ECO:0000256" key="2">
    <source>
        <dbReference type="ARBA" id="ARBA00005381"/>
    </source>
</evidence>
<evidence type="ECO:0000256" key="7">
    <source>
        <dbReference type="ARBA" id="ARBA00022737"/>
    </source>
</evidence>
<dbReference type="InterPro" id="IPR003591">
    <property type="entry name" value="Leu-rich_rpt_typical-subtyp"/>
</dbReference>
<dbReference type="Pfam" id="PF21187">
    <property type="entry name" value="CYAA_C"/>
    <property type="match status" value="1"/>
</dbReference>
<dbReference type="RefSeq" id="XP_056042159.1">
    <property type="nucleotide sequence ID" value="XM_056185471.1"/>
</dbReference>
<dbReference type="InterPro" id="IPR001611">
    <property type="entry name" value="Leu-rich_rpt"/>
</dbReference>
<evidence type="ECO:0000259" key="14">
    <source>
        <dbReference type="PROSITE" id="PS50125"/>
    </source>
</evidence>
<evidence type="ECO:0000313" key="18">
    <source>
        <dbReference type="Proteomes" id="UP001217417"/>
    </source>
</evidence>
<gene>
    <name evidence="17" type="ORF">POJ06DRAFT_212868</name>
</gene>
<dbReference type="SMART" id="SM00369">
    <property type="entry name" value="LRR_TYP"/>
    <property type="match status" value="12"/>
</dbReference>
<feature type="compositionally biased region" description="Low complexity" evidence="13">
    <location>
        <begin position="241"/>
        <end position="253"/>
    </location>
</feature>
<dbReference type="Proteomes" id="UP001217417">
    <property type="component" value="Unassembled WGS sequence"/>
</dbReference>
<dbReference type="Pfam" id="PF00211">
    <property type="entry name" value="Guanylate_cyc"/>
    <property type="match status" value="1"/>
</dbReference>
<keyword evidence="6" id="KW-0479">Metal-binding</keyword>
<feature type="compositionally biased region" description="Basic residues" evidence="13">
    <location>
        <begin position="155"/>
        <end position="172"/>
    </location>
</feature>
<proteinExistence type="inferred from homology"/>
<dbReference type="SUPFAM" id="SSF55073">
    <property type="entry name" value="Nucleotide cyclase"/>
    <property type="match status" value="1"/>
</dbReference>
<dbReference type="PROSITE" id="PS51450">
    <property type="entry name" value="LRR"/>
    <property type="match status" value="3"/>
</dbReference>
<protein>
    <recommendedName>
        <fullName evidence="4">Adenylate cyclase</fullName>
        <ecNumber evidence="3">4.6.1.1</ecNumber>
    </recommendedName>
    <alternativeName>
        <fullName evidence="11">ATP pyrophosphate-lyase</fullName>
    </alternativeName>
    <alternativeName>
        <fullName evidence="12">Adenylyl cyclase</fullName>
    </alternativeName>
</protein>
<dbReference type="Pfam" id="PF08509">
    <property type="entry name" value="Ad_cyc_g-alpha"/>
    <property type="match status" value="1"/>
</dbReference>
<feature type="compositionally biased region" description="Basic and acidic residues" evidence="13">
    <location>
        <begin position="97"/>
        <end position="106"/>
    </location>
</feature>
<comment type="caution">
    <text evidence="17">The sequence shown here is derived from an EMBL/GenBank/DDBJ whole genome shotgun (WGS) entry which is preliminary data.</text>
</comment>
<evidence type="ECO:0000256" key="13">
    <source>
        <dbReference type="SAM" id="MobiDB-lite"/>
    </source>
</evidence>
<dbReference type="Pfam" id="PF13855">
    <property type="entry name" value="LRR_8"/>
    <property type="match status" value="3"/>
</dbReference>
<dbReference type="CDD" id="cd07302">
    <property type="entry name" value="CHD"/>
    <property type="match status" value="1"/>
</dbReference>
<dbReference type="GeneID" id="80880637"/>
<name>A0AAD7VRJ1_9ASCO</name>
<dbReference type="SUPFAM" id="SSF81606">
    <property type="entry name" value="PP2C-like"/>
    <property type="match status" value="1"/>
</dbReference>
<dbReference type="PROSITE" id="PS51746">
    <property type="entry name" value="PPM_2"/>
    <property type="match status" value="1"/>
</dbReference>
<reference evidence="17" key="1">
    <citation type="submission" date="2023-03" db="EMBL/GenBank/DDBJ databases">
        <title>Near-Complete genome sequence of Lipomyces tetrasporous NRRL Y-64009, an oleaginous yeast capable of growing on lignocellulosic hydrolysates.</title>
        <authorList>
            <consortium name="Lawrence Berkeley National Laboratory"/>
            <person name="Jagtap S.S."/>
            <person name="Liu J.-J."/>
            <person name="Walukiewicz H.E."/>
            <person name="Pangilinan J."/>
            <person name="Lipzen A."/>
            <person name="Ahrendt S."/>
            <person name="Koriabine M."/>
            <person name="Cobaugh K."/>
            <person name="Salamov A."/>
            <person name="Yoshinaga Y."/>
            <person name="Ng V."/>
            <person name="Daum C."/>
            <person name="Grigoriev I.V."/>
            <person name="Slininger P.J."/>
            <person name="Dien B.S."/>
            <person name="Jin Y.-S."/>
            <person name="Rao C.V."/>
        </authorList>
    </citation>
    <scope>NUCLEOTIDE SEQUENCE</scope>
    <source>
        <strain evidence="17">NRRL Y-64009</strain>
    </source>
</reference>
<feature type="region of interest" description="Disordered" evidence="13">
    <location>
        <begin position="152"/>
        <end position="254"/>
    </location>
</feature>
<dbReference type="InterPro" id="IPR001054">
    <property type="entry name" value="A/G_cyclase"/>
</dbReference>
<keyword evidence="8" id="KW-0460">Magnesium</keyword>
<keyword evidence="10" id="KW-0456">Lyase</keyword>
<evidence type="ECO:0000256" key="11">
    <source>
        <dbReference type="ARBA" id="ARBA00032597"/>
    </source>
</evidence>
<dbReference type="EC" id="4.6.1.1" evidence="3"/>
<dbReference type="PANTHER" id="PTHR48051">
    <property type="match status" value="1"/>
</dbReference>
<keyword evidence="7" id="KW-0677">Repeat</keyword>
<organism evidence="17 18">
    <name type="scientific">Lipomyces tetrasporus</name>
    <dbReference type="NCBI Taxonomy" id="54092"/>
    <lineage>
        <taxon>Eukaryota</taxon>
        <taxon>Fungi</taxon>
        <taxon>Dikarya</taxon>
        <taxon>Ascomycota</taxon>
        <taxon>Saccharomycotina</taxon>
        <taxon>Lipomycetes</taxon>
        <taxon>Lipomycetales</taxon>
        <taxon>Lipomycetaceae</taxon>
        <taxon>Lipomyces</taxon>
    </lineage>
</organism>
<dbReference type="InterPro" id="IPR013716">
    <property type="entry name" value="Adenylate_cyclase_G-a-bd"/>
</dbReference>
<dbReference type="InterPro" id="IPR050216">
    <property type="entry name" value="LRR_domain-containing"/>
</dbReference>